<evidence type="ECO:0008006" key="3">
    <source>
        <dbReference type="Google" id="ProtNLM"/>
    </source>
</evidence>
<organism evidence="1 2">
    <name type="scientific">Ideonella azotifigens</name>
    <dbReference type="NCBI Taxonomy" id="513160"/>
    <lineage>
        <taxon>Bacteria</taxon>
        <taxon>Pseudomonadati</taxon>
        <taxon>Pseudomonadota</taxon>
        <taxon>Betaproteobacteria</taxon>
        <taxon>Burkholderiales</taxon>
        <taxon>Sphaerotilaceae</taxon>
        <taxon>Ideonella</taxon>
    </lineage>
</organism>
<dbReference type="Proteomes" id="UP001500279">
    <property type="component" value="Unassembled WGS sequence"/>
</dbReference>
<proteinExistence type="predicted"/>
<sequence>MHDINWSNSEKRVARAVFESALQKELSDIITEFKRAAASISEPDELWSLIKRTDQRRREIDFKYDYRYSQLLHVFGRLLREGRIAEEDLQGLDEKKVAIILTIAEL</sequence>
<dbReference type="RefSeq" id="WP_141284102.1">
    <property type="nucleotide sequence ID" value="NZ_BAAAEW010000006.1"/>
</dbReference>
<dbReference type="InterPro" id="IPR041601">
    <property type="entry name" value="FRP"/>
</dbReference>
<protein>
    <recommendedName>
        <fullName evidence="3">Fluorescence recovery protein</fullName>
    </recommendedName>
</protein>
<gene>
    <name evidence="1" type="ORF">GCM10009107_14090</name>
</gene>
<dbReference type="Pfam" id="PF18032">
    <property type="entry name" value="FRP"/>
    <property type="match status" value="1"/>
</dbReference>
<accession>A0ABN1JU77</accession>
<evidence type="ECO:0000313" key="2">
    <source>
        <dbReference type="Proteomes" id="UP001500279"/>
    </source>
</evidence>
<comment type="caution">
    <text evidence="1">The sequence shown here is derived from an EMBL/GenBank/DDBJ whole genome shotgun (WGS) entry which is preliminary data.</text>
</comment>
<name>A0ABN1JU77_9BURK</name>
<dbReference type="Gene3D" id="6.10.140.1840">
    <property type="match status" value="1"/>
</dbReference>
<dbReference type="EMBL" id="BAAAEW010000006">
    <property type="protein sequence ID" value="GAA0746509.1"/>
    <property type="molecule type" value="Genomic_DNA"/>
</dbReference>
<evidence type="ECO:0000313" key="1">
    <source>
        <dbReference type="EMBL" id="GAA0746509.1"/>
    </source>
</evidence>
<keyword evidence="2" id="KW-1185">Reference proteome</keyword>
<reference evidence="1 2" key="1">
    <citation type="journal article" date="2019" name="Int. J. Syst. Evol. Microbiol.">
        <title>The Global Catalogue of Microorganisms (GCM) 10K type strain sequencing project: providing services to taxonomists for standard genome sequencing and annotation.</title>
        <authorList>
            <consortium name="The Broad Institute Genomics Platform"/>
            <consortium name="The Broad Institute Genome Sequencing Center for Infectious Disease"/>
            <person name="Wu L."/>
            <person name="Ma J."/>
        </authorList>
    </citation>
    <scope>NUCLEOTIDE SEQUENCE [LARGE SCALE GENOMIC DNA]</scope>
    <source>
        <strain evidence="1 2">JCM 15503</strain>
    </source>
</reference>
<dbReference type="InterPro" id="IPR053747">
    <property type="entry name" value="Fluoresc_Recovery_Reg"/>
</dbReference>